<dbReference type="AlphaFoldDB" id="A0A0C2M0Z8"/>
<dbReference type="InterPro" id="IPR000889">
    <property type="entry name" value="Glutathione_peroxidase"/>
</dbReference>
<dbReference type="OMA" id="WFHRASV"/>
<proteinExistence type="inferred from homology"/>
<dbReference type="GO" id="GO:0004602">
    <property type="term" value="F:glutathione peroxidase activity"/>
    <property type="evidence" value="ECO:0007669"/>
    <property type="project" value="TreeGrafter"/>
</dbReference>
<keyword evidence="6 7" id="KW-0560">Oxidoreductase</keyword>
<dbReference type="Pfam" id="PF00255">
    <property type="entry name" value="GSHPx"/>
    <property type="match status" value="1"/>
</dbReference>
<gene>
    <name evidence="8" type="ORF">RF11_11776</name>
</gene>
<dbReference type="GO" id="GO:0005576">
    <property type="term" value="C:extracellular region"/>
    <property type="evidence" value="ECO:0007669"/>
    <property type="project" value="UniProtKB-SubCell"/>
</dbReference>
<evidence type="ECO:0000313" key="9">
    <source>
        <dbReference type="Proteomes" id="UP000031668"/>
    </source>
</evidence>
<dbReference type="PROSITE" id="PS51355">
    <property type="entry name" value="GLUTATHIONE_PEROXID_3"/>
    <property type="match status" value="1"/>
</dbReference>
<evidence type="ECO:0000256" key="5">
    <source>
        <dbReference type="ARBA" id="ARBA00022729"/>
    </source>
</evidence>
<organism evidence="8 9">
    <name type="scientific">Thelohanellus kitauei</name>
    <name type="common">Myxosporean</name>
    <dbReference type="NCBI Taxonomy" id="669202"/>
    <lineage>
        <taxon>Eukaryota</taxon>
        <taxon>Metazoa</taxon>
        <taxon>Cnidaria</taxon>
        <taxon>Myxozoa</taxon>
        <taxon>Myxosporea</taxon>
        <taxon>Bivalvulida</taxon>
        <taxon>Platysporina</taxon>
        <taxon>Myxobolidae</taxon>
        <taxon>Thelohanellus</taxon>
    </lineage>
</organism>
<evidence type="ECO:0000256" key="4">
    <source>
        <dbReference type="ARBA" id="ARBA00022559"/>
    </source>
</evidence>
<evidence type="ECO:0000313" key="8">
    <source>
        <dbReference type="EMBL" id="KII60680.1"/>
    </source>
</evidence>
<evidence type="ECO:0000256" key="2">
    <source>
        <dbReference type="ARBA" id="ARBA00006926"/>
    </source>
</evidence>
<keyword evidence="5" id="KW-0732">Signal</keyword>
<dbReference type="InterPro" id="IPR036249">
    <property type="entry name" value="Thioredoxin-like_sf"/>
</dbReference>
<reference evidence="8 9" key="1">
    <citation type="journal article" date="2014" name="Genome Biol. Evol.">
        <title>The genome of the myxosporean Thelohanellus kitauei shows adaptations to nutrient acquisition within its fish host.</title>
        <authorList>
            <person name="Yang Y."/>
            <person name="Xiong J."/>
            <person name="Zhou Z."/>
            <person name="Huo F."/>
            <person name="Miao W."/>
            <person name="Ran C."/>
            <person name="Liu Y."/>
            <person name="Zhang J."/>
            <person name="Feng J."/>
            <person name="Wang M."/>
            <person name="Wang M."/>
            <person name="Wang L."/>
            <person name="Yao B."/>
        </authorList>
    </citation>
    <scope>NUCLEOTIDE SEQUENCE [LARGE SCALE GENOMIC DNA]</scope>
    <source>
        <strain evidence="8">Wuqing</strain>
    </source>
</reference>
<keyword evidence="9" id="KW-1185">Reference proteome</keyword>
<evidence type="ECO:0000256" key="1">
    <source>
        <dbReference type="ARBA" id="ARBA00004613"/>
    </source>
</evidence>
<dbReference type="GO" id="GO:0006979">
    <property type="term" value="P:response to oxidative stress"/>
    <property type="evidence" value="ECO:0007669"/>
    <property type="project" value="InterPro"/>
</dbReference>
<protein>
    <recommendedName>
        <fullName evidence="7">Glutathione peroxidase</fullName>
    </recommendedName>
</protein>
<dbReference type="SUPFAM" id="SSF52833">
    <property type="entry name" value="Thioredoxin-like"/>
    <property type="match status" value="1"/>
</dbReference>
<keyword evidence="3" id="KW-0964">Secreted</keyword>
<dbReference type="Proteomes" id="UP000031668">
    <property type="component" value="Unassembled WGS sequence"/>
</dbReference>
<comment type="subcellular location">
    <subcellularLocation>
        <location evidence="1">Secreted</location>
    </subcellularLocation>
</comment>
<dbReference type="PANTHER" id="PTHR11592:SF88">
    <property type="entry name" value="GLUTATHIONE PEROXIDASE-RELATED"/>
    <property type="match status" value="1"/>
</dbReference>
<accession>A0A0C2M0Z8</accession>
<name>A0A0C2M0Z8_THEKT</name>
<dbReference type="PANTHER" id="PTHR11592">
    <property type="entry name" value="GLUTATHIONE PEROXIDASE"/>
    <property type="match status" value="1"/>
</dbReference>
<dbReference type="OrthoDB" id="446890at2759"/>
<keyword evidence="4 7" id="KW-0575">Peroxidase</keyword>
<evidence type="ECO:0000256" key="6">
    <source>
        <dbReference type="ARBA" id="ARBA00023002"/>
    </source>
</evidence>
<dbReference type="Gene3D" id="3.40.30.10">
    <property type="entry name" value="Glutaredoxin"/>
    <property type="match status" value="1"/>
</dbReference>
<sequence length="197" mass="23414">MFHVLVLCHGFTKQQDRNGNVQGKNRIDRQYGVFLTVRRLFISFTPHYWGLKELKEMFGTYSKTSDCNFEILAFPTNQFGLEEPEDNHELLDTLKYIRPGNDYTPNFVIFGKTEVNGENEHPFFTMLKGVCPAPNGYIGHQFTYTYELMRNNDINWNFAKFLIDHRGIPYRRYMPVIHPYRLRDDIKRLIERCMSKP</sequence>
<dbReference type="PRINTS" id="PR01011">
    <property type="entry name" value="GLUTPROXDASE"/>
</dbReference>
<dbReference type="EMBL" id="JWZT01005524">
    <property type="protein sequence ID" value="KII60680.1"/>
    <property type="molecule type" value="Genomic_DNA"/>
</dbReference>
<evidence type="ECO:0000256" key="7">
    <source>
        <dbReference type="RuleBase" id="RU000499"/>
    </source>
</evidence>
<comment type="caution">
    <text evidence="8">The sequence shown here is derived from an EMBL/GenBank/DDBJ whole genome shotgun (WGS) entry which is preliminary data.</text>
</comment>
<comment type="similarity">
    <text evidence="2 7">Belongs to the glutathione peroxidase family.</text>
</comment>
<evidence type="ECO:0000256" key="3">
    <source>
        <dbReference type="ARBA" id="ARBA00022525"/>
    </source>
</evidence>